<accession>A0A8J4X9Z2</accession>
<sequence length="104" mass="10771">VHQNAPRPASPDDLSLPHDPSLENESYGEDDLLILAHEPPPSFCLLPVACPDTGASATLQPSASEINRPLGVPHPVVISPVVTHSAPVVPVVSALSNRDSGTGM</sequence>
<proteinExistence type="predicted"/>
<dbReference type="AlphaFoldDB" id="A0A8J4X9Z2"/>
<evidence type="ECO:0000256" key="1">
    <source>
        <dbReference type="SAM" id="MobiDB-lite"/>
    </source>
</evidence>
<organism evidence="2 3">
    <name type="scientific">Clarias magur</name>
    <name type="common">Asian catfish</name>
    <name type="synonym">Macropteronotus magur</name>
    <dbReference type="NCBI Taxonomy" id="1594786"/>
    <lineage>
        <taxon>Eukaryota</taxon>
        <taxon>Metazoa</taxon>
        <taxon>Chordata</taxon>
        <taxon>Craniata</taxon>
        <taxon>Vertebrata</taxon>
        <taxon>Euteleostomi</taxon>
        <taxon>Actinopterygii</taxon>
        <taxon>Neopterygii</taxon>
        <taxon>Teleostei</taxon>
        <taxon>Ostariophysi</taxon>
        <taxon>Siluriformes</taxon>
        <taxon>Clariidae</taxon>
        <taxon>Clarias</taxon>
    </lineage>
</organism>
<feature type="non-terminal residue" evidence="2">
    <location>
        <position position="1"/>
    </location>
</feature>
<name>A0A8J4X9Z2_CLAMG</name>
<feature type="region of interest" description="Disordered" evidence="1">
    <location>
        <begin position="1"/>
        <end position="29"/>
    </location>
</feature>
<protein>
    <submittedName>
        <fullName evidence="2">Uncharacterized protein</fullName>
    </submittedName>
</protein>
<reference evidence="2" key="1">
    <citation type="submission" date="2020-07" db="EMBL/GenBank/DDBJ databases">
        <title>Clarias magur genome sequencing, assembly and annotation.</title>
        <authorList>
            <person name="Kushwaha B."/>
            <person name="Kumar R."/>
            <person name="Das P."/>
            <person name="Joshi C.G."/>
            <person name="Kumar D."/>
            <person name="Nagpure N.S."/>
            <person name="Pandey M."/>
            <person name="Agarwal S."/>
            <person name="Srivastava S."/>
            <person name="Singh M."/>
            <person name="Sahoo L."/>
            <person name="Jayasankar P."/>
            <person name="Meher P.K."/>
            <person name="Koringa P.G."/>
            <person name="Iquebal M.A."/>
            <person name="Das S.P."/>
            <person name="Bit A."/>
            <person name="Patnaik S."/>
            <person name="Patel N."/>
            <person name="Shah T.M."/>
            <person name="Hinsu A."/>
            <person name="Jena J.K."/>
        </authorList>
    </citation>
    <scope>NUCLEOTIDE SEQUENCE</scope>
    <source>
        <strain evidence="2">CIFAMagur01</strain>
        <tissue evidence="2">Testis</tissue>
    </source>
</reference>
<comment type="caution">
    <text evidence="2">The sequence shown here is derived from an EMBL/GenBank/DDBJ whole genome shotgun (WGS) entry which is preliminary data.</text>
</comment>
<dbReference type="Proteomes" id="UP000727407">
    <property type="component" value="Unassembled WGS sequence"/>
</dbReference>
<gene>
    <name evidence="2" type="ORF">DAT39_011440</name>
</gene>
<evidence type="ECO:0000313" key="3">
    <source>
        <dbReference type="Proteomes" id="UP000727407"/>
    </source>
</evidence>
<keyword evidence="3" id="KW-1185">Reference proteome</keyword>
<evidence type="ECO:0000313" key="2">
    <source>
        <dbReference type="EMBL" id="KAF5898848.1"/>
    </source>
</evidence>
<feature type="non-terminal residue" evidence="2">
    <location>
        <position position="104"/>
    </location>
</feature>
<dbReference type="EMBL" id="QNUK01000185">
    <property type="protein sequence ID" value="KAF5898848.1"/>
    <property type="molecule type" value="Genomic_DNA"/>
</dbReference>